<accession>A0A813WLI6</accession>
<dbReference type="PANTHER" id="PTHR24049">
    <property type="entry name" value="CRUMBS FAMILY MEMBER"/>
    <property type="match status" value="1"/>
</dbReference>
<feature type="disulfide bond" evidence="6">
    <location>
        <begin position="488"/>
        <end position="498"/>
    </location>
</feature>
<evidence type="ECO:0000313" key="11">
    <source>
        <dbReference type="EMBL" id="CAF0856667.1"/>
    </source>
</evidence>
<dbReference type="SMART" id="SM00181">
    <property type="entry name" value="EGF"/>
    <property type="match status" value="3"/>
</dbReference>
<feature type="disulfide bond" evidence="6">
    <location>
        <begin position="511"/>
        <end position="520"/>
    </location>
</feature>
<keyword evidence="3 9" id="KW-0732">Signal</keyword>
<evidence type="ECO:0000256" key="4">
    <source>
        <dbReference type="ARBA" id="ARBA00022737"/>
    </source>
</evidence>
<comment type="caution">
    <text evidence="11">The sequence shown here is derived from an EMBL/GenBank/DDBJ whole genome shotgun (WGS) entry which is preliminary data.</text>
</comment>
<evidence type="ECO:0000259" key="10">
    <source>
        <dbReference type="PROSITE" id="PS50026"/>
    </source>
</evidence>
<sequence>MRLKAFFIIILSLCNFTVSWSQTIFASGLNNGEIKVWDFDTGLLLYVLKSHWVPVYSLEYLPNNYLASGDTNGKIFIWNLLTRNKHTELIHNGYVRSIILIDSTTFASASSNSIKLWWIESFTNRLTIENAHSSDIIGLRYFSNRLFSISTDGILKSWDNFVKNFEINVNCYVYSFELISNGNLLCGCRDHTIRIFLAELNTYSLIENLNQNSVSCIKALEKGLFVFGTNFGALIGWNHDLNSIKWSYFKYAESFYDLEFVKNRTILSSSDLGLITAWNVDDGTRIQDFYPDSPAISLKYFDLKILSLVENFFFGEAISFPKILFSIEILQPVTDELTTNTNVKLTEIVNLDNKLITTEKETEKYESNYLTMRNSPPLVSTSETNLNTDQLEILSDSSTKSLTSSMITFNSSKEFDSTLNSNDISNNYSFIELFTLSNDPERTVTNNNKFSDLTNSSLNLFISEIQIRSMNISNLINIFTSQSDMTDCLTNCSNNGKCKYDSILDKFVCVCSENYFGSLCKIDLRPCSSNPCLNNGTCSNIKGNNNFNYECQCYGDYYSGRNCELKKDVCLNETCSNKGECYDQNYNPKCKCFSMYSGDKCEIESNQLKTVKTTIKSTSIVAIIILICFYGTLIISDISSIFNSKQNIKPKKNMGKCEDQTGLHKRYKRCKFVYKN</sequence>
<gene>
    <name evidence="11" type="ORF">OXX778_LOCUS9229</name>
</gene>
<evidence type="ECO:0000256" key="5">
    <source>
        <dbReference type="ARBA" id="ARBA00023157"/>
    </source>
</evidence>
<evidence type="ECO:0000256" key="8">
    <source>
        <dbReference type="SAM" id="Phobius"/>
    </source>
</evidence>
<dbReference type="EMBL" id="CAJNOC010001345">
    <property type="protein sequence ID" value="CAF0856667.1"/>
    <property type="molecule type" value="Genomic_DNA"/>
</dbReference>
<feature type="chain" id="PRO_5032820726" description="EGF-like domain-containing protein" evidence="9">
    <location>
        <begin position="22"/>
        <end position="676"/>
    </location>
</feature>
<dbReference type="PANTHER" id="PTHR24049:SF22">
    <property type="entry name" value="DROSOPHILA CRUMBS HOMOLOG"/>
    <property type="match status" value="1"/>
</dbReference>
<dbReference type="GO" id="GO:0005886">
    <property type="term" value="C:plasma membrane"/>
    <property type="evidence" value="ECO:0007669"/>
    <property type="project" value="TreeGrafter"/>
</dbReference>
<dbReference type="OrthoDB" id="6130531at2759"/>
<evidence type="ECO:0000256" key="9">
    <source>
        <dbReference type="SAM" id="SignalP"/>
    </source>
</evidence>
<keyword evidence="8" id="KW-0472">Membrane</keyword>
<dbReference type="PROSITE" id="PS50026">
    <property type="entry name" value="EGF_3"/>
    <property type="match status" value="3"/>
</dbReference>
<dbReference type="CDD" id="cd00054">
    <property type="entry name" value="EGF_CA"/>
    <property type="match status" value="1"/>
</dbReference>
<dbReference type="PROSITE" id="PS50082">
    <property type="entry name" value="WD_REPEATS_2"/>
    <property type="match status" value="1"/>
</dbReference>
<evidence type="ECO:0000256" key="3">
    <source>
        <dbReference type="ARBA" id="ARBA00022729"/>
    </source>
</evidence>
<feature type="domain" description="EGF-like" evidence="10">
    <location>
        <begin position="523"/>
        <end position="564"/>
    </location>
</feature>
<dbReference type="Pfam" id="PF00008">
    <property type="entry name" value="EGF"/>
    <property type="match status" value="1"/>
</dbReference>
<keyword evidence="12" id="KW-1185">Reference proteome</keyword>
<dbReference type="SUPFAM" id="SSF57196">
    <property type="entry name" value="EGF/Laminin"/>
    <property type="match status" value="3"/>
</dbReference>
<feature type="repeat" description="WD" evidence="7">
    <location>
        <begin position="48"/>
        <end position="88"/>
    </location>
</feature>
<dbReference type="Gene3D" id="2.130.10.10">
    <property type="entry name" value="YVTN repeat-like/Quinoprotein amine dehydrogenase"/>
    <property type="match status" value="2"/>
</dbReference>
<name>A0A813WLI6_9BILA</name>
<comment type="caution">
    <text evidence="6">Lacks conserved residue(s) required for the propagation of feature annotation.</text>
</comment>
<dbReference type="SUPFAM" id="SSF50978">
    <property type="entry name" value="WD40 repeat-like"/>
    <property type="match status" value="1"/>
</dbReference>
<dbReference type="InterPro" id="IPR019775">
    <property type="entry name" value="WD40_repeat_CS"/>
</dbReference>
<keyword evidence="8" id="KW-1133">Transmembrane helix</keyword>
<keyword evidence="5 6" id="KW-1015">Disulfide bond</keyword>
<organism evidence="11 12">
    <name type="scientific">Brachionus calyciflorus</name>
    <dbReference type="NCBI Taxonomy" id="104777"/>
    <lineage>
        <taxon>Eukaryota</taxon>
        <taxon>Metazoa</taxon>
        <taxon>Spiralia</taxon>
        <taxon>Gnathifera</taxon>
        <taxon>Rotifera</taxon>
        <taxon>Eurotatoria</taxon>
        <taxon>Monogononta</taxon>
        <taxon>Pseudotrocha</taxon>
        <taxon>Ploima</taxon>
        <taxon>Brachionidae</taxon>
        <taxon>Brachionus</taxon>
    </lineage>
</organism>
<dbReference type="InterPro" id="IPR015943">
    <property type="entry name" value="WD40/YVTN_repeat-like_dom_sf"/>
</dbReference>
<dbReference type="InterPro" id="IPR000742">
    <property type="entry name" value="EGF"/>
</dbReference>
<evidence type="ECO:0000256" key="7">
    <source>
        <dbReference type="PROSITE-ProRule" id="PRU00221"/>
    </source>
</evidence>
<feature type="domain" description="EGF-like" evidence="10">
    <location>
        <begin position="566"/>
        <end position="602"/>
    </location>
</feature>
<evidence type="ECO:0000313" key="12">
    <source>
        <dbReference type="Proteomes" id="UP000663879"/>
    </source>
</evidence>
<keyword evidence="4" id="KW-0677">Repeat</keyword>
<dbReference type="InterPro" id="IPR051022">
    <property type="entry name" value="Notch_Cell-Fate_Det"/>
</dbReference>
<feature type="transmembrane region" description="Helical" evidence="8">
    <location>
        <begin position="620"/>
        <end position="642"/>
    </location>
</feature>
<dbReference type="Gene3D" id="2.10.25.10">
    <property type="entry name" value="Laminin"/>
    <property type="match status" value="1"/>
</dbReference>
<feature type="disulfide bond" evidence="6">
    <location>
        <begin position="492"/>
        <end position="509"/>
    </location>
</feature>
<protein>
    <recommendedName>
        <fullName evidence="10">EGF-like domain-containing protein</fullName>
    </recommendedName>
</protein>
<dbReference type="SMART" id="SM00320">
    <property type="entry name" value="WD40"/>
    <property type="match status" value="5"/>
</dbReference>
<feature type="signal peptide" evidence="9">
    <location>
        <begin position="1"/>
        <end position="21"/>
    </location>
</feature>
<dbReference type="InterPro" id="IPR036322">
    <property type="entry name" value="WD40_repeat_dom_sf"/>
</dbReference>
<dbReference type="AlphaFoldDB" id="A0A813WLI6"/>
<reference evidence="11" key="1">
    <citation type="submission" date="2021-02" db="EMBL/GenBank/DDBJ databases">
        <authorList>
            <person name="Nowell W R."/>
        </authorList>
    </citation>
    <scope>NUCLEOTIDE SEQUENCE</scope>
    <source>
        <strain evidence="11">Ploen Becks lab</strain>
    </source>
</reference>
<feature type="domain" description="EGF-like" evidence="10">
    <location>
        <begin position="484"/>
        <end position="521"/>
    </location>
</feature>
<evidence type="ECO:0000256" key="1">
    <source>
        <dbReference type="ARBA" id="ARBA00022536"/>
    </source>
</evidence>
<dbReference type="PROSITE" id="PS00678">
    <property type="entry name" value="WD_REPEATS_1"/>
    <property type="match status" value="1"/>
</dbReference>
<dbReference type="Pfam" id="PF00400">
    <property type="entry name" value="WD40"/>
    <property type="match status" value="1"/>
</dbReference>
<dbReference type="GO" id="GO:0032991">
    <property type="term" value="C:protein-containing complex"/>
    <property type="evidence" value="ECO:0007669"/>
    <property type="project" value="TreeGrafter"/>
</dbReference>
<feature type="disulfide bond" evidence="6">
    <location>
        <begin position="592"/>
        <end position="601"/>
    </location>
</feature>
<dbReference type="Proteomes" id="UP000663879">
    <property type="component" value="Unassembled WGS sequence"/>
</dbReference>
<dbReference type="GO" id="GO:0045197">
    <property type="term" value="P:establishment or maintenance of epithelial cell apical/basal polarity"/>
    <property type="evidence" value="ECO:0007669"/>
    <property type="project" value="TreeGrafter"/>
</dbReference>
<dbReference type="PROSITE" id="PS00022">
    <property type="entry name" value="EGF_1"/>
    <property type="match status" value="2"/>
</dbReference>
<dbReference type="GO" id="GO:0007157">
    <property type="term" value="P:heterophilic cell-cell adhesion via plasma membrane cell adhesion molecules"/>
    <property type="evidence" value="ECO:0007669"/>
    <property type="project" value="TreeGrafter"/>
</dbReference>
<proteinExistence type="predicted"/>
<keyword evidence="1 6" id="KW-0245">EGF-like domain</keyword>
<evidence type="ECO:0000256" key="6">
    <source>
        <dbReference type="PROSITE-ProRule" id="PRU00076"/>
    </source>
</evidence>
<keyword evidence="2 7" id="KW-0853">WD repeat</keyword>
<evidence type="ECO:0000256" key="2">
    <source>
        <dbReference type="ARBA" id="ARBA00022574"/>
    </source>
</evidence>
<keyword evidence="8" id="KW-0812">Transmembrane</keyword>
<dbReference type="InterPro" id="IPR001680">
    <property type="entry name" value="WD40_rpt"/>
</dbReference>